<evidence type="ECO:0000313" key="11">
    <source>
        <dbReference type="EMBL" id="KAF2765674.1"/>
    </source>
</evidence>
<evidence type="ECO:0000256" key="9">
    <source>
        <dbReference type="ARBA" id="ARBA00023180"/>
    </source>
</evidence>
<evidence type="ECO:0000256" key="10">
    <source>
        <dbReference type="SAM" id="Phobius"/>
    </source>
</evidence>
<comment type="similarity">
    <text evidence="3">Belongs to the PIGS family.</text>
</comment>
<gene>
    <name evidence="11" type="ORF">EJ03DRAFT_279514</name>
</gene>
<feature type="transmembrane region" description="Helical" evidence="10">
    <location>
        <begin position="36"/>
        <end position="55"/>
    </location>
</feature>
<name>A0A6G1L0B3_9PEZI</name>
<keyword evidence="12" id="KW-1185">Reference proteome</keyword>
<proteinExistence type="inferred from homology"/>
<dbReference type="GO" id="GO:0042765">
    <property type="term" value="C:GPI-anchor transamidase complex"/>
    <property type="evidence" value="ECO:0007669"/>
    <property type="project" value="InterPro"/>
</dbReference>
<dbReference type="AlphaFoldDB" id="A0A6G1L0B3"/>
<dbReference type="EMBL" id="ML995886">
    <property type="protein sequence ID" value="KAF2765674.1"/>
    <property type="molecule type" value="Genomic_DNA"/>
</dbReference>
<evidence type="ECO:0000256" key="1">
    <source>
        <dbReference type="ARBA" id="ARBA00004477"/>
    </source>
</evidence>
<keyword evidence="4" id="KW-0337">GPI-anchor biosynthesis</keyword>
<organism evidence="11 12">
    <name type="scientific">Teratosphaeria nubilosa</name>
    <dbReference type="NCBI Taxonomy" id="161662"/>
    <lineage>
        <taxon>Eukaryota</taxon>
        <taxon>Fungi</taxon>
        <taxon>Dikarya</taxon>
        <taxon>Ascomycota</taxon>
        <taxon>Pezizomycotina</taxon>
        <taxon>Dothideomycetes</taxon>
        <taxon>Dothideomycetidae</taxon>
        <taxon>Mycosphaerellales</taxon>
        <taxon>Teratosphaeriaceae</taxon>
        <taxon>Teratosphaeria</taxon>
    </lineage>
</organism>
<reference evidence="11" key="1">
    <citation type="journal article" date="2020" name="Stud. Mycol.">
        <title>101 Dothideomycetes genomes: a test case for predicting lifestyles and emergence of pathogens.</title>
        <authorList>
            <person name="Haridas S."/>
            <person name="Albert R."/>
            <person name="Binder M."/>
            <person name="Bloem J."/>
            <person name="Labutti K."/>
            <person name="Salamov A."/>
            <person name="Andreopoulos B."/>
            <person name="Baker S."/>
            <person name="Barry K."/>
            <person name="Bills G."/>
            <person name="Bluhm B."/>
            <person name="Cannon C."/>
            <person name="Castanera R."/>
            <person name="Culley D."/>
            <person name="Daum C."/>
            <person name="Ezra D."/>
            <person name="Gonzalez J."/>
            <person name="Henrissat B."/>
            <person name="Kuo A."/>
            <person name="Liang C."/>
            <person name="Lipzen A."/>
            <person name="Lutzoni F."/>
            <person name="Magnuson J."/>
            <person name="Mondo S."/>
            <person name="Nolan M."/>
            <person name="Ohm R."/>
            <person name="Pangilinan J."/>
            <person name="Park H.-J."/>
            <person name="Ramirez L."/>
            <person name="Alfaro M."/>
            <person name="Sun H."/>
            <person name="Tritt A."/>
            <person name="Yoshinaga Y."/>
            <person name="Zwiers L.-H."/>
            <person name="Turgeon B."/>
            <person name="Goodwin S."/>
            <person name="Spatafora J."/>
            <person name="Crous P."/>
            <person name="Grigoriev I."/>
        </authorList>
    </citation>
    <scope>NUCLEOTIDE SEQUENCE</scope>
    <source>
        <strain evidence="11">CBS 116005</strain>
    </source>
</reference>
<dbReference type="InterPro" id="IPR019540">
    <property type="entry name" value="PtdIno-glycan_biosynth_class_S"/>
</dbReference>
<evidence type="ECO:0000256" key="5">
    <source>
        <dbReference type="ARBA" id="ARBA00022692"/>
    </source>
</evidence>
<keyword evidence="7 10" id="KW-1133">Transmembrane helix</keyword>
<evidence type="ECO:0000256" key="4">
    <source>
        <dbReference type="ARBA" id="ARBA00022502"/>
    </source>
</evidence>
<dbReference type="GO" id="GO:0016255">
    <property type="term" value="P:attachment of GPI anchor to protein"/>
    <property type="evidence" value="ECO:0007669"/>
    <property type="project" value="InterPro"/>
</dbReference>
<evidence type="ECO:0000256" key="2">
    <source>
        <dbReference type="ARBA" id="ARBA00004687"/>
    </source>
</evidence>
<comment type="subcellular location">
    <subcellularLocation>
        <location evidence="1">Endoplasmic reticulum membrane</location>
        <topology evidence="1">Multi-pass membrane protein</topology>
    </subcellularLocation>
</comment>
<evidence type="ECO:0000256" key="7">
    <source>
        <dbReference type="ARBA" id="ARBA00022989"/>
    </source>
</evidence>
<evidence type="ECO:0008006" key="13">
    <source>
        <dbReference type="Google" id="ProtNLM"/>
    </source>
</evidence>
<dbReference type="PANTHER" id="PTHR21072">
    <property type="entry name" value="GPI TRANSAMIDASE COMPONENT PIG-S"/>
    <property type="match status" value="1"/>
</dbReference>
<evidence type="ECO:0000256" key="8">
    <source>
        <dbReference type="ARBA" id="ARBA00023136"/>
    </source>
</evidence>
<protein>
    <recommendedName>
        <fullName evidence="13">GPI transamidase component PIG-S</fullName>
    </recommendedName>
</protein>
<keyword evidence="5 10" id="KW-0812">Transmembrane</keyword>
<keyword evidence="6" id="KW-0256">Endoplasmic reticulum</keyword>
<sequence length="540" mass="59709">MAVQSDAPILARSSVIRAKKPEPPPESPASEWTRRWIILGFWAVVVVLGLPHWVWTTSIHRSNLPLETMDNWAEGKTCQIQYPLRISLSIPASSHETVEVLARTVREKLTTHQTLPYYTFDVTAGPADGKRPESSQDTYDLNVLVNSVRTEPEQAKLQSWAPVLDLKIPGLENVEVEELSTKIAQHIRSVFVDEAEAISYLLAETPYSAAKDAQLSLERKALLDARTTRSFKYATTYHLTFSLFTSSASPSAWEIDEALDQYMKPWTNALSSISQFTIDTQVQLHASFSPSIAGPQYDEATGRWQLQKTDLSGFVNAAEWPLSPSIGAGPTINFVLYIPSKQQTPLEITETGGTSWLIPQWGGVQIFNPIGSQGEKLTAKDLEPVMLTFAEQFTSLVGLPRNPPSLALRIASLTRERATSLILSTSSTLGALARLTLKLTSIAIPDNVAKSVDETISRLDQACHDLRGGRFDEALTSARIANDEAEKAFFEPSMVGQVYFPDEHKVAVYVPLLGPMAVPLFMAAVKELRKFRNAKKVKTT</sequence>
<dbReference type="GO" id="GO:0006506">
    <property type="term" value="P:GPI anchor biosynthetic process"/>
    <property type="evidence" value="ECO:0007669"/>
    <property type="project" value="UniProtKB-UniPathway"/>
</dbReference>
<keyword evidence="8 10" id="KW-0472">Membrane</keyword>
<dbReference type="UniPathway" id="UPA00196"/>
<dbReference type="OrthoDB" id="28748at2759"/>
<dbReference type="PANTHER" id="PTHR21072:SF13">
    <property type="entry name" value="GPI TRANSAMIDASE COMPONENT PIG-S"/>
    <property type="match status" value="1"/>
</dbReference>
<accession>A0A6G1L0B3</accession>
<dbReference type="Proteomes" id="UP000799436">
    <property type="component" value="Unassembled WGS sequence"/>
</dbReference>
<evidence type="ECO:0000256" key="6">
    <source>
        <dbReference type="ARBA" id="ARBA00022824"/>
    </source>
</evidence>
<evidence type="ECO:0000256" key="3">
    <source>
        <dbReference type="ARBA" id="ARBA00005316"/>
    </source>
</evidence>
<evidence type="ECO:0000313" key="12">
    <source>
        <dbReference type="Proteomes" id="UP000799436"/>
    </source>
</evidence>
<feature type="transmembrane region" description="Helical" evidence="10">
    <location>
        <begin position="506"/>
        <end position="525"/>
    </location>
</feature>
<dbReference type="Pfam" id="PF10510">
    <property type="entry name" value="PIG-S"/>
    <property type="match status" value="1"/>
</dbReference>
<keyword evidence="9" id="KW-0325">Glycoprotein</keyword>
<comment type="pathway">
    <text evidence="2">Glycolipid biosynthesis; glycosylphosphatidylinositol-anchor biosynthesis.</text>
</comment>